<dbReference type="Gene3D" id="3.40.710.10">
    <property type="entry name" value="DD-peptidase/beta-lactamase superfamily"/>
    <property type="match status" value="1"/>
</dbReference>
<sequence>MHLVVRRLVRTGALAMAVGLLLSLGAAGAHAAPRAVEAPELTREDVNAWLDGMLPSLLEREAIVGATVAVVGDGGVVTERGYGAVEDASDGAQAPVVPEESLFRIGSISKLVTATAVMQLVERDLVDLDAPVGEYLDFSLETRFATPVTLRHLLTHTAGFEDKVAGVIGDPTAAAPSLREAVTVDPPEQIFEPGTTPAYSNYSNGLAAYVVEQVVGEPYAKYVQREIFDPAGMSNATLDQPVAASQQENMSHGYAYAGGDEIPFEMNSPAPAGAISATASDMSAFMLALLPGSTALLQPASLDEMQAPALSEEQLGGLAAGPRMAVGFFGGDRNGHRILSHGGDLTAFHAQLDLYPDDRAGIYISLNSTGIRGDGTTAIRDMLSRAFSDRYFPDERDDASAATETAGEHADAIAGAYQVARRSESTFMRLFFALSAVDVVRGGGSTVSISALTDASGAPVDLIEVEPWVWEEVEGQRRVAVDYENGEVRAIGLNPAFALQPMPATSAVLPMLAGVSGAILLLTLLSAPLMWLLRRWYQQPSQATRSESVLSWTRCACLLALACAGVLWGVIASALLSDAPPVSEALIRGAQVLTLVAVLGVVPAVLLAVIRGRRAWNEPSRRGWLRCIAALIVVAGFFGLGYVAVIGGLLAPSISY</sequence>
<feature type="transmembrane region" description="Helical" evidence="1">
    <location>
        <begin position="507"/>
        <end position="533"/>
    </location>
</feature>
<dbReference type="RefSeq" id="WP_211649318.1">
    <property type="nucleotide sequence ID" value="NZ_JAFEVO010000001.1"/>
</dbReference>
<dbReference type="Pfam" id="PF00144">
    <property type="entry name" value="Beta-lactamase"/>
    <property type="match status" value="1"/>
</dbReference>
<evidence type="ECO:0000256" key="2">
    <source>
        <dbReference type="SAM" id="SignalP"/>
    </source>
</evidence>
<protein>
    <submittedName>
        <fullName evidence="4">Beta-lactamase family protein</fullName>
    </submittedName>
</protein>
<feature type="domain" description="Beta-lactamase-related" evidence="3">
    <location>
        <begin position="56"/>
        <end position="378"/>
    </location>
</feature>
<keyword evidence="1" id="KW-0812">Transmembrane</keyword>
<dbReference type="InterPro" id="IPR050491">
    <property type="entry name" value="AmpC-like"/>
</dbReference>
<evidence type="ECO:0000256" key="1">
    <source>
        <dbReference type="SAM" id="Phobius"/>
    </source>
</evidence>
<gene>
    <name evidence="4" type="ORF">JSQ98_09040</name>
</gene>
<dbReference type="InterPro" id="IPR001466">
    <property type="entry name" value="Beta-lactam-related"/>
</dbReference>
<evidence type="ECO:0000313" key="4">
    <source>
        <dbReference type="EMBL" id="MBS3182334.1"/>
    </source>
</evidence>
<dbReference type="PANTHER" id="PTHR46825:SF9">
    <property type="entry name" value="BETA-LACTAMASE-RELATED DOMAIN-CONTAINING PROTEIN"/>
    <property type="match status" value="1"/>
</dbReference>
<feature type="chain" id="PRO_5047330285" evidence="2">
    <location>
        <begin position="32"/>
        <end position="656"/>
    </location>
</feature>
<keyword evidence="5" id="KW-1185">Reference proteome</keyword>
<dbReference type="EMBL" id="JAFEVO010000001">
    <property type="protein sequence ID" value="MBS3182334.1"/>
    <property type="molecule type" value="Genomic_DNA"/>
</dbReference>
<keyword evidence="1" id="KW-0472">Membrane</keyword>
<dbReference type="PANTHER" id="PTHR46825">
    <property type="entry name" value="D-ALANYL-D-ALANINE-CARBOXYPEPTIDASE/ENDOPEPTIDASE AMPH"/>
    <property type="match status" value="1"/>
</dbReference>
<feature type="transmembrane region" description="Helical" evidence="1">
    <location>
        <begin position="623"/>
        <end position="651"/>
    </location>
</feature>
<comment type="caution">
    <text evidence="4">The sequence shown here is derived from an EMBL/GenBank/DDBJ whole genome shotgun (WGS) entry which is preliminary data.</text>
</comment>
<evidence type="ECO:0000259" key="3">
    <source>
        <dbReference type="Pfam" id="PF00144"/>
    </source>
</evidence>
<evidence type="ECO:0000313" key="5">
    <source>
        <dbReference type="Proteomes" id="UP000811492"/>
    </source>
</evidence>
<feature type="signal peptide" evidence="2">
    <location>
        <begin position="1"/>
        <end position="31"/>
    </location>
</feature>
<name>A0ABS5M555_9MICO</name>
<organism evidence="4 5">
    <name type="scientific">Leucobacter manosquensis</name>
    <dbReference type="NCBI Taxonomy" id="2810611"/>
    <lineage>
        <taxon>Bacteria</taxon>
        <taxon>Bacillati</taxon>
        <taxon>Actinomycetota</taxon>
        <taxon>Actinomycetes</taxon>
        <taxon>Micrococcales</taxon>
        <taxon>Microbacteriaceae</taxon>
        <taxon>Leucobacter</taxon>
    </lineage>
</organism>
<feature type="transmembrane region" description="Helical" evidence="1">
    <location>
        <begin position="554"/>
        <end position="577"/>
    </location>
</feature>
<accession>A0ABS5M555</accession>
<keyword evidence="1" id="KW-1133">Transmembrane helix</keyword>
<dbReference type="SUPFAM" id="SSF56601">
    <property type="entry name" value="beta-lactamase/transpeptidase-like"/>
    <property type="match status" value="1"/>
</dbReference>
<reference evidence="4 5" key="1">
    <citation type="submission" date="2021-02" db="EMBL/GenBank/DDBJ databases">
        <title>Draft genome and description of Leucobacter sp nov strain Marseille-Q4368.</title>
        <authorList>
            <person name="Boxberger M."/>
            <person name="La Scola B."/>
        </authorList>
    </citation>
    <scope>NUCLEOTIDE SEQUENCE [LARGE SCALE GENOMIC DNA]</scope>
    <source>
        <strain evidence="4 5">Marseille-Q4368</strain>
    </source>
</reference>
<dbReference type="Proteomes" id="UP000811492">
    <property type="component" value="Unassembled WGS sequence"/>
</dbReference>
<keyword evidence="2" id="KW-0732">Signal</keyword>
<dbReference type="InterPro" id="IPR012338">
    <property type="entry name" value="Beta-lactam/transpept-like"/>
</dbReference>
<proteinExistence type="predicted"/>
<feature type="transmembrane region" description="Helical" evidence="1">
    <location>
        <begin position="589"/>
        <end position="611"/>
    </location>
</feature>